<dbReference type="Proteomes" id="UP000176998">
    <property type="component" value="Unassembled WGS sequence"/>
</dbReference>
<dbReference type="RefSeq" id="XP_022468237.1">
    <property type="nucleotide sequence ID" value="XM_022625267.1"/>
</dbReference>
<keyword evidence="2" id="KW-1185">Reference proteome</keyword>
<sequence>MNRASSPTCTLAGQGGVDATLVAVQCSSGPGDSVPSGLVPQGASHRSRSVFNVGSIATVTDKSGRHDHKFERLRQIRWVRQTTEQRTERKIGDVDAEGQGVCGMGVLQVHHLASAQKHLLISLMRLSKLCCIWRGCRTEESFGKA</sequence>
<dbReference type="AlphaFoldDB" id="A0A1G4APR5"/>
<evidence type="ECO:0000313" key="1">
    <source>
        <dbReference type="EMBL" id="OHE91063.1"/>
    </source>
</evidence>
<accession>A0A1G4APR5</accession>
<proteinExistence type="predicted"/>
<dbReference type="EMBL" id="MJBS01000204">
    <property type="protein sequence ID" value="OHE91063.1"/>
    <property type="molecule type" value="Genomic_DNA"/>
</dbReference>
<comment type="caution">
    <text evidence="1">The sequence shown here is derived from an EMBL/GenBank/DDBJ whole genome shotgun (WGS) entry which is preliminary data.</text>
</comment>
<name>A0A1G4APR5_9PEZI</name>
<dbReference type="GeneID" id="34566777"/>
<reference evidence="1 2" key="1">
    <citation type="submission" date="2016-09" db="EMBL/GenBank/DDBJ databases">
        <authorList>
            <person name="Capua I."/>
            <person name="De Benedictis P."/>
            <person name="Joannis T."/>
            <person name="Lombin L.H."/>
            <person name="Cattoli G."/>
        </authorList>
    </citation>
    <scope>NUCLEOTIDE SEQUENCE [LARGE SCALE GENOMIC DNA]</scope>
    <source>
        <strain evidence="1 2">IMI 309357</strain>
    </source>
</reference>
<evidence type="ECO:0000313" key="2">
    <source>
        <dbReference type="Proteomes" id="UP000176998"/>
    </source>
</evidence>
<gene>
    <name evidence="1" type="ORF">CORC01_13651</name>
</gene>
<protein>
    <submittedName>
        <fullName evidence="1">Uncharacterized protein</fullName>
    </submittedName>
</protein>
<organism evidence="1 2">
    <name type="scientific">Colletotrichum orchidophilum</name>
    <dbReference type="NCBI Taxonomy" id="1209926"/>
    <lineage>
        <taxon>Eukaryota</taxon>
        <taxon>Fungi</taxon>
        <taxon>Dikarya</taxon>
        <taxon>Ascomycota</taxon>
        <taxon>Pezizomycotina</taxon>
        <taxon>Sordariomycetes</taxon>
        <taxon>Hypocreomycetidae</taxon>
        <taxon>Glomerellales</taxon>
        <taxon>Glomerellaceae</taxon>
        <taxon>Colletotrichum</taxon>
    </lineage>
</organism>